<evidence type="ECO:0000313" key="10">
    <source>
        <dbReference type="EMBL" id="VDK64226.1"/>
    </source>
</evidence>
<evidence type="ECO:0000256" key="9">
    <source>
        <dbReference type="SAM" id="Phobius"/>
    </source>
</evidence>
<proteinExistence type="inferred from homology"/>
<keyword evidence="9" id="KW-0812">Transmembrane</keyword>
<dbReference type="InterPro" id="IPR005817">
    <property type="entry name" value="Wnt"/>
</dbReference>
<keyword evidence="11" id="KW-1185">Reference proteome</keyword>
<comment type="function">
    <text evidence="8">Ligand for members of the frizzled family of seven transmembrane receptors.</text>
</comment>
<accession>A0A182E0I2</accession>
<reference evidence="10 11" key="2">
    <citation type="submission" date="2018-08" db="EMBL/GenBank/DDBJ databases">
        <authorList>
            <person name="Laetsch R D."/>
            <person name="Stevens L."/>
            <person name="Kumar S."/>
            <person name="Blaxter L. M."/>
        </authorList>
    </citation>
    <scope>NUCLEOTIDE SEQUENCE [LARGE SCALE GENOMIC DNA]</scope>
</reference>
<dbReference type="Pfam" id="PF00110">
    <property type="entry name" value="wnt"/>
    <property type="match status" value="1"/>
</dbReference>
<organism evidence="12">
    <name type="scientific">Onchocerca ochengi</name>
    <name type="common">Filarial nematode worm</name>
    <dbReference type="NCBI Taxonomy" id="42157"/>
    <lineage>
        <taxon>Eukaryota</taxon>
        <taxon>Metazoa</taxon>
        <taxon>Ecdysozoa</taxon>
        <taxon>Nematoda</taxon>
        <taxon>Chromadorea</taxon>
        <taxon>Rhabditida</taxon>
        <taxon>Spirurina</taxon>
        <taxon>Spiruromorpha</taxon>
        <taxon>Filarioidea</taxon>
        <taxon>Onchocercidae</taxon>
        <taxon>Onchocerca</taxon>
    </lineage>
</organism>
<dbReference type="OrthoDB" id="5945655at2759"/>
<protein>
    <recommendedName>
        <fullName evidence="8">Protein Wnt</fullName>
    </recommendedName>
</protein>
<dbReference type="Proteomes" id="UP000271087">
    <property type="component" value="Unassembled WGS sequence"/>
</dbReference>
<dbReference type="GO" id="GO:0060070">
    <property type="term" value="P:canonical Wnt signaling pathway"/>
    <property type="evidence" value="ECO:0007669"/>
    <property type="project" value="TreeGrafter"/>
</dbReference>
<dbReference type="GO" id="GO:0005125">
    <property type="term" value="F:cytokine activity"/>
    <property type="evidence" value="ECO:0007669"/>
    <property type="project" value="TreeGrafter"/>
</dbReference>
<dbReference type="SMART" id="SM00097">
    <property type="entry name" value="WNT1"/>
    <property type="match status" value="1"/>
</dbReference>
<dbReference type="STRING" id="42157.A0A182E0I2"/>
<dbReference type="PANTHER" id="PTHR12027:SF102">
    <property type="entry name" value="PROTEIN WNT"/>
    <property type="match status" value="1"/>
</dbReference>
<evidence type="ECO:0000256" key="1">
    <source>
        <dbReference type="ARBA" id="ARBA00004498"/>
    </source>
</evidence>
<keyword evidence="4" id="KW-0964">Secreted</keyword>
<sequence length="320" mass="37031">MDTDVLEERKELFLSAIRNMRMVLVTPALLSLCFLSFINLTVTFFTLEEPQWWKVYWIHSSLLEVKGLLDKPLYRILQKDPALIDVLKEALQDTLLECSRQSIIHHWRCNVDGVPRKTLFSTANSFASKEFAYFLALSSAAAVRSIARACAGGRLRSCSCDPARIGPVHANQRDTWARCSIDRGSDNLRYAIKLSKRLIDRQFACSYSDRVAQIYLHNIAVGRSRVALHIKCRCVSAFGSCRRRHCEAKVVPFETIGSAIMESLLRSRRIRRSNSLPTSRITCLRPRNERSMRRKVVPLWFIDTRNWTMRNRKPRRRLKT</sequence>
<evidence type="ECO:0000313" key="11">
    <source>
        <dbReference type="Proteomes" id="UP000271087"/>
    </source>
</evidence>
<comment type="similarity">
    <text evidence="2 8">Belongs to the Wnt family.</text>
</comment>
<dbReference type="WBParaSite" id="nOo.2.0.1.t01460-RA">
    <property type="protein sequence ID" value="nOo.2.0.1.t01460-RA"/>
    <property type="gene ID" value="nOo.2.0.1.g01460"/>
</dbReference>
<keyword evidence="5" id="KW-0272">Extracellular matrix</keyword>
<evidence type="ECO:0000256" key="5">
    <source>
        <dbReference type="ARBA" id="ARBA00022530"/>
    </source>
</evidence>
<keyword evidence="3 8" id="KW-0217">Developmental protein</keyword>
<evidence type="ECO:0000313" key="12">
    <source>
        <dbReference type="WBParaSite" id="nOo.2.0.1.t01460-RA"/>
    </source>
</evidence>
<dbReference type="EMBL" id="UYRW01000186">
    <property type="protein sequence ID" value="VDK64226.1"/>
    <property type="molecule type" value="Genomic_DNA"/>
</dbReference>
<evidence type="ECO:0000256" key="2">
    <source>
        <dbReference type="ARBA" id="ARBA00005683"/>
    </source>
</evidence>
<gene>
    <name evidence="10" type="ORF">NOO_LOCUS1460</name>
</gene>
<keyword evidence="7" id="KW-1015">Disulfide bond</keyword>
<dbReference type="GO" id="GO:0045165">
    <property type="term" value="P:cell fate commitment"/>
    <property type="evidence" value="ECO:0007669"/>
    <property type="project" value="TreeGrafter"/>
</dbReference>
<dbReference type="AlphaFoldDB" id="A0A182E0I2"/>
<evidence type="ECO:0000256" key="7">
    <source>
        <dbReference type="ARBA" id="ARBA00023157"/>
    </source>
</evidence>
<evidence type="ECO:0000256" key="4">
    <source>
        <dbReference type="ARBA" id="ARBA00022525"/>
    </source>
</evidence>
<name>A0A182E0I2_ONCOC</name>
<keyword evidence="9" id="KW-1133">Transmembrane helix</keyword>
<evidence type="ECO:0000256" key="6">
    <source>
        <dbReference type="ARBA" id="ARBA00022687"/>
    </source>
</evidence>
<keyword evidence="6 8" id="KW-0879">Wnt signaling pathway</keyword>
<evidence type="ECO:0000256" key="8">
    <source>
        <dbReference type="RuleBase" id="RU003500"/>
    </source>
</evidence>
<reference evidence="12" key="1">
    <citation type="submission" date="2016-06" db="UniProtKB">
        <authorList>
            <consortium name="WormBaseParasite"/>
        </authorList>
    </citation>
    <scope>IDENTIFICATION</scope>
</reference>
<feature type="transmembrane region" description="Helical" evidence="9">
    <location>
        <begin position="21"/>
        <end position="47"/>
    </location>
</feature>
<keyword evidence="9" id="KW-0472">Membrane</keyword>
<comment type="subcellular location">
    <subcellularLocation>
        <location evidence="1 8">Secreted</location>
        <location evidence="1 8">Extracellular space</location>
        <location evidence="1 8">Extracellular matrix</location>
    </subcellularLocation>
</comment>
<dbReference type="GO" id="GO:0005109">
    <property type="term" value="F:frizzled binding"/>
    <property type="evidence" value="ECO:0007669"/>
    <property type="project" value="TreeGrafter"/>
</dbReference>
<dbReference type="PRINTS" id="PR01349">
    <property type="entry name" value="WNTPROTEIN"/>
</dbReference>
<dbReference type="PANTHER" id="PTHR12027">
    <property type="entry name" value="WNT RELATED"/>
    <property type="match status" value="1"/>
</dbReference>
<evidence type="ECO:0000256" key="3">
    <source>
        <dbReference type="ARBA" id="ARBA00022473"/>
    </source>
</evidence>
<dbReference type="GO" id="GO:0030182">
    <property type="term" value="P:neuron differentiation"/>
    <property type="evidence" value="ECO:0007669"/>
    <property type="project" value="TreeGrafter"/>
</dbReference>
<dbReference type="GO" id="GO:0005615">
    <property type="term" value="C:extracellular space"/>
    <property type="evidence" value="ECO:0007669"/>
    <property type="project" value="TreeGrafter"/>
</dbReference>